<name>A0A1V1NW05_9BACT</name>
<dbReference type="AlphaFoldDB" id="A0A1V1NW05"/>
<sequence length="121" mass="13722">MKIKDINLNLISKSCYYYKLFLCLENNSSCYPKTDDRNALANVDAFQSTYGSLLHGVKTRQPLTTHKDALPLLIHKKSIKATLGVLHQLQQEKTLAAGFSNTIFADKMVLIYVFVYSKVFT</sequence>
<comment type="caution">
    <text evidence="1">The sequence shown here is derived from an EMBL/GenBank/DDBJ whole genome shotgun (WGS) entry which is preliminary data.</text>
</comment>
<evidence type="ECO:0000313" key="1">
    <source>
        <dbReference type="EMBL" id="ETR66777.1"/>
    </source>
</evidence>
<dbReference type="EMBL" id="ATBP01001753">
    <property type="protein sequence ID" value="ETR66777.1"/>
    <property type="molecule type" value="Genomic_DNA"/>
</dbReference>
<organism evidence="1 2">
    <name type="scientific">Candidatus Magnetoglobus multicellularis str. Araruama</name>
    <dbReference type="NCBI Taxonomy" id="890399"/>
    <lineage>
        <taxon>Bacteria</taxon>
        <taxon>Pseudomonadati</taxon>
        <taxon>Thermodesulfobacteriota</taxon>
        <taxon>Desulfobacteria</taxon>
        <taxon>Desulfobacterales</taxon>
        <taxon>Desulfobacteraceae</taxon>
        <taxon>Candidatus Magnetoglobus</taxon>
    </lineage>
</organism>
<proteinExistence type="predicted"/>
<reference evidence="2" key="1">
    <citation type="submission" date="2012-11" db="EMBL/GenBank/DDBJ databases">
        <authorList>
            <person name="Lucero-Rivera Y.E."/>
            <person name="Tovar-Ramirez D."/>
        </authorList>
    </citation>
    <scope>NUCLEOTIDE SEQUENCE [LARGE SCALE GENOMIC DNA]</scope>
    <source>
        <strain evidence="2">Araruama</strain>
    </source>
</reference>
<accession>A0A1V1NW05</accession>
<gene>
    <name evidence="1" type="ORF">OMM_12354</name>
</gene>
<dbReference type="Proteomes" id="UP000189670">
    <property type="component" value="Unassembled WGS sequence"/>
</dbReference>
<evidence type="ECO:0000313" key="2">
    <source>
        <dbReference type="Proteomes" id="UP000189670"/>
    </source>
</evidence>
<protein>
    <submittedName>
        <fullName evidence="1">Uncharacterized protein</fullName>
    </submittedName>
</protein>